<evidence type="ECO:0000256" key="2">
    <source>
        <dbReference type="SAM" id="MobiDB-lite"/>
    </source>
</evidence>
<dbReference type="InterPro" id="IPR046373">
    <property type="entry name" value="Acyl-CoA_Oxase/DH_mid-dom_sf"/>
</dbReference>
<dbReference type="InterPro" id="IPR013107">
    <property type="entry name" value="Acyl-CoA_DH_C"/>
</dbReference>
<proteinExistence type="predicted"/>
<dbReference type="InterPro" id="IPR009100">
    <property type="entry name" value="AcylCoA_DH/oxidase_NM_dom_sf"/>
</dbReference>
<sequence length="410" mass="44172">MLSGGTSMTEILDRPDTVRAGAGTEPDREIIARATALVPLIREHAEKSSEERRVVPEVMDALEEAGLLKLLIPVRLGGLEANLRTTMECIAEVGRGDGSTAWAVALLNVCTWFSTTFSDEAQHEAFGAPDAKACGIFSPPLKSERVEGGYLVSGRWAYSSGSFAATWATLGIGLAGEGDPRALALIPAEAWTIEPTWFVAGMKGSGSDTIVVNDHFVPDHRIQRFTDMVEGDYGTSHKPDEQNANMAFIPVAALILVGAQIGLARHARERTVAAVPPKNVAYTCYTNAKNSPTHQIQTAEAFTRFDQAELLLQRACADIDGAAVARVQLDKLTRVRVRMDTGVISELVKDGIDRLMSVNGASSFADANVLSRVWRDSEIAGRHALVMPELGKEAYGRMLLGTDEPLTLDV</sequence>
<dbReference type="Gene3D" id="2.40.110.10">
    <property type="entry name" value="Butyryl-CoA Dehydrogenase, subunit A, domain 2"/>
    <property type="match status" value="1"/>
</dbReference>
<keyword evidence="1" id="KW-0560">Oxidoreductase</keyword>
<dbReference type="PANTHER" id="PTHR43884:SF12">
    <property type="entry name" value="ISOVALERYL-COA DEHYDROGENASE, MITOCHONDRIAL-RELATED"/>
    <property type="match status" value="1"/>
</dbReference>
<dbReference type="SUPFAM" id="SSF47203">
    <property type="entry name" value="Acyl-CoA dehydrogenase C-terminal domain-like"/>
    <property type="match status" value="1"/>
</dbReference>
<dbReference type="Proteomes" id="UP001519295">
    <property type="component" value="Unassembled WGS sequence"/>
</dbReference>
<dbReference type="Pfam" id="PF08028">
    <property type="entry name" value="Acyl-CoA_dh_2"/>
    <property type="match status" value="1"/>
</dbReference>
<evidence type="ECO:0000313" key="5">
    <source>
        <dbReference type="EMBL" id="MBP2364327.1"/>
    </source>
</evidence>
<evidence type="ECO:0000259" key="4">
    <source>
        <dbReference type="Pfam" id="PF08028"/>
    </source>
</evidence>
<gene>
    <name evidence="5" type="ORF">JOF36_000023</name>
</gene>
<keyword evidence="6" id="KW-1185">Reference proteome</keyword>
<dbReference type="Gene3D" id="1.10.540.10">
    <property type="entry name" value="Acyl-CoA dehydrogenase/oxidase, N-terminal domain"/>
    <property type="match status" value="1"/>
</dbReference>
<dbReference type="PANTHER" id="PTHR43884">
    <property type="entry name" value="ACYL-COA DEHYDROGENASE"/>
    <property type="match status" value="1"/>
</dbReference>
<evidence type="ECO:0000313" key="6">
    <source>
        <dbReference type="Proteomes" id="UP001519295"/>
    </source>
</evidence>
<dbReference type="Pfam" id="PF02771">
    <property type="entry name" value="Acyl-CoA_dh_N"/>
    <property type="match status" value="1"/>
</dbReference>
<protein>
    <submittedName>
        <fullName evidence="5">Alkylation response protein AidB-like acyl-CoA dehydrogenase</fullName>
    </submittedName>
</protein>
<evidence type="ECO:0000259" key="3">
    <source>
        <dbReference type="Pfam" id="PF02771"/>
    </source>
</evidence>
<dbReference type="EMBL" id="JAGINU010000001">
    <property type="protein sequence ID" value="MBP2364327.1"/>
    <property type="molecule type" value="Genomic_DNA"/>
</dbReference>
<dbReference type="RefSeq" id="WP_210024398.1">
    <property type="nucleotide sequence ID" value="NZ_JAGINU010000001.1"/>
</dbReference>
<dbReference type="InterPro" id="IPR036250">
    <property type="entry name" value="AcylCo_DH-like_C"/>
</dbReference>
<feature type="domain" description="Acyl-CoA dehydrogenase C-terminal" evidence="4">
    <location>
        <begin position="255"/>
        <end position="386"/>
    </location>
</feature>
<accession>A0ABS4VK72</accession>
<organism evidence="5 6">
    <name type="scientific">Pseudonocardia parietis</name>
    <dbReference type="NCBI Taxonomy" id="570936"/>
    <lineage>
        <taxon>Bacteria</taxon>
        <taxon>Bacillati</taxon>
        <taxon>Actinomycetota</taxon>
        <taxon>Actinomycetes</taxon>
        <taxon>Pseudonocardiales</taxon>
        <taxon>Pseudonocardiaceae</taxon>
        <taxon>Pseudonocardia</taxon>
    </lineage>
</organism>
<dbReference type="Gene3D" id="1.20.140.10">
    <property type="entry name" value="Butyryl-CoA Dehydrogenase, subunit A, domain 3"/>
    <property type="match status" value="1"/>
</dbReference>
<evidence type="ECO:0000256" key="1">
    <source>
        <dbReference type="ARBA" id="ARBA00023002"/>
    </source>
</evidence>
<feature type="domain" description="Acyl-CoA dehydrogenase/oxidase N-terminal" evidence="3">
    <location>
        <begin position="41"/>
        <end position="126"/>
    </location>
</feature>
<name>A0ABS4VK72_9PSEU</name>
<comment type="caution">
    <text evidence="5">The sequence shown here is derived from an EMBL/GenBank/DDBJ whole genome shotgun (WGS) entry which is preliminary data.</text>
</comment>
<reference evidence="5 6" key="1">
    <citation type="submission" date="2021-03" db="EMBL/GenBank/DDBJ databases">
        <title>Sequencing the genomes of 1000 actinobacteria strains.</title>
        <authorList>
            <person name="Klenk H.-P."/>
        </authorList>
    </citation>
    <scope>NUCLEOTIDE SEQUENCE [LARGE SCALE GENOMIC DNA]</scope>
    <source>
        <strain evidence="5 6">DSM 45256</strain>
    </source>
</reference>
<dbReference type="PIRSF" id="PIRSF016578">
    <property type="entry name" value="HsaA"/>
    <property type="match status" value="1"/>
</dbReference>
<feature type="region of interest" description="Disordered" evidence="2">
    <location>
        <begin position="1"/>
        <end position="25"/>
    </location>
</feature>
<dbReference type="InterPro" id="IPR037069">
    <property type="entry name" value="AcylCoA_DH/ox_N_sf"/>
</dbReference>
<dbReference type="InterPro" id="IPR013786">
    <property type="entry name" value="AcylCoA_DH/ox_N"/>
</dbReference>
<dbReference type="SUPFAM" id="SSF56645">
    <property type="entry name" value="Acyl-CoA dehydrogenase NM domain-like"/>
    <property type="match status" value="1"/>
</dbReference>